<feature type="disulfide bond" evidence="1">
    <location>
        <begin position="79"/>
        <end position="97"/>
    </location>
</feature>
<dbReference type="InterPro" id="IPR001368">
    <property type="entry name" value="TNFR/NGFR_Cys_rich_reg"/>
</dbReference>
<feature type="transmembrane region" description="Helical" evidence="3">
    <location>
        <begin position="146"/>
        <end position="172"/>
    </location>
</feature>
<sequence>MALCISPQQIVPGLLLAILCLCVVHNSEVHGRTVREEPEQTDTDDEQLSDMEEDFWPVLCPENNWFSKEQDQCMECSWCPHDQYIIRPCYQFHDTKCSPLGDLTESGTPSSQLLPLTKTDVGRNGNIRSRGGRDGSKQASDLWSPAAMVLSVIVGVLLLALVVTSVAVCILWRRQQEDEPPKTAEKLVCSYSPAPSETV</sequence>
<dbReference type="EMBL" id="BMAT01007539">
    <property type="protein sequence ID" value="GFR66399.1"/>
    <property type="molecule type" value="Genomic_DNA"/>
</dbReference>
<name>A0AAV4F084_9GAST</name>
<keyword evidence="3" id="KW-1133">Transmembrane helix</keyword>
<keyword evidence="4" id="KW-0732">Signal</keyword>
<feature type="region of interest" description="Disordered" evidence="2">
    <location>
        <begin position="106"/>
        <end position="139"/>
    </location>
</feature>
<keyword evidence="3" id="KW-0812">Transmembrane</keyword>
<feature type="repeat" description="TNFR-Cys" evidence="1">
    <location>
        <begin position="59"/>
        <end position="97"/>
    </location>
</feature>
<keyword evidence="1" id="KW-1015">Disulfide bond</keyword>
<gene>
    <name evidence="6" type="ORF">ElyMa_003681600</name>
</gene>
<evidence type="ECO:0000259" key="5">
    <source>
        <dbReference type="PROSITE" id="PS50050"/>
    </source>
</evidence>
<evidence type="ECO:0000313" key="6">
    <source>
        <dbReference type="EMBL" id="GFR66399.1"/>
    </source>
</evidence>
<evidence type="ECO:0000256" key="3">
    <source>
        <dbReference type="SAM" id="Phobius"/>
    </source>
</evidence>
<keyword evidence="3" id="KW-0472">Membrane</keyword>
<comment type="caution">
    <text evidence="6">The sequence shown here is derived from an EMBL/GenBank/DDBJ whole genome shotgun (WGS) entry which is preliminary data.</text>
</comment>
<dbReference type="Proteomes" id="UP000762676">
    <property type="component" value="Unassembled WGS sequence"/>
</dbReference>
<comment type="caution">
    <text evidence="1">Lacks conserved residue(s) required for the propagation of feature annotation.</text>
</comment>
<feature type="chain" id="PRO_5043685730" description="TNFR-Cys domain-containing protein" evidence="4">
    <location>
        <begin position="32"/>
        <end position="199"/>
    </location>
</feature>
<feature type="disulfide bond" evidence="1">
    <location>
        <begin position="76"/>
        <end position="89"/>
    </location>
</feature>
<accession>A0AAV4F084</accession>
<feature type="signal peptide" evidence="4">
    <location>
        <begin position="1"/>
        <end position="31"/>
    </location>
</feature>
<keyword evidence="7" id="KW-1185">Reference proteome</keyword>
<dbReference type="AlphaFoldDB" id="A0AAV4F084"/>
<evidence type="ECO:0000313" key="7">
    <source>
        <dbReference type="Proteomes" id="UP000762676"/>
    </source>
</evidence>
<feature type="domain" description="TNFR-Cys" evidence="5">
    <location>
        <begin position="59"/>
        <end position="97"/>
    </location>
</feature>
<reference evidence="6 7" key="1">
    <citation type="journal article" date="2021" name="Elife">
        <title>Chloroplast acquisition without the gene transfer in kleptoplastic sea slugs, Plakobranchus ocellatus.</title>
        <authorList>
            <person name="Maeda T."/>
            <person name="Takahashi S."/>
            <person name="Yoshida T."/>
            <person name="Shimamura S."/>
            <person name="Takaki Y."/>
            <person name="Nagai Y."/>
            <person name="Toyoda A."/>
            <person name="Suzuki Y."/>
            <person name="Arimoto A."/>
            <person name="Ishii H."/>
            <person name="Satoh N."/>
            <person name="Nishiyama T."/>
            <person name="Hasebe M."/>
            <person name="Maruyama T."/>
            <person name="Minagawa J."/>
            <person name="Obokata J."/>
            <person name="Shigenobu S."/>
        </authorList>
    </citation>
    <scope>NUCLEOTIDE SEQUENCE [LARGE SCALE GENOMIC DNA]</scope>
</reference>
<evidence type="ECO:0000256" key="4">
    <source>
        <dbReference type="SAM" id="SignalP"/>
    </source>
</evidence>
<dbReference type="PROSITE" id="PS50050">
    <property type="entry name" value="TNFR_NGFR_2"/>
    <property type="match status" value="1"/>
</dbReference>
<protein>
    <recommendedName>
        <fullName evidence="5">TNFR-Cys domain-containing protein</fullName>
    </recommendedName>
</protein>
<proteinExistence type="predicted"/>
<organism evidence="6 7">
    <name type="scientific">Elysia marginata</name>
    <dbReference type="NCBI Taxonomy" id="1093978"/>
    <lineage>
        <taxon>Eukaryota</taxon>
        <taxon>Metazoa</taxon>
        <taxon>Spiralia</taxon>
        <taxon>Lophotrochozoa</taxon>
        <taxon>Mollusca</taxon>
        <taxon>Gastropoda</taxon>
        <taxon>Heterobranchia</taxon>
        <taxon>Euthyneura</taxon>
        <taxon>Panpulmonata</taxon>
        <taxon>Sacoglossa</taxon>
        <taxon>Placobranchoidea</taxon>
        <taxon>Plakobranchidae</taxon>
        <taxon>Elysia</taxon>
    </lineage>
</organism>
<dbReference type="PROSITE" id="PS00652">
    <property type="entry name" value="TNFR_NGFR_1"/>
    <property type="match status" value="1"/>
</dbReference>
<dbReference type="SMART" id="SM00208">
    <property type="entry name" value="TNFR"/>
    <property type="match status" value="1"/>
</dbReference>
<evidence type="ECO:0000256" key="1">
    <source>
        <dbReference type="PROSITE-ProRule" id="PRU00206"/>
    </source>
</evidence>
<evidence type="ECO:0000256" key="2">
    <source>
        <dbReference type="SAM" id="MobiDB-lite"/>
    </source>
</evidence>
<dbReference type="Gene3D" id="2.10.50.10">
    <property type="entry name" value="Tumor Necrosis Factor Receptor, subunit A, domain 2"/>
    <property type="match status" value="1"/>
</dbReference>